<dbReference type="PANTHER" id="PTHR42760">
    <property type="entry name" value="SHORT-CHAIN DEHYDROGENASES/REDUCTASES FAMILY MEMBER"/>
    <property type="match status" value="1"/>
</dbReference>
<dbReference type="Proteomes" id="UP000824140">
    <property type="component" value="Unassembled WGS sequence"/>
</dbReference>
<dbReference type="PROSITE" id="PS00061">
    <property type="entry name" value="ADH_SHORT"/>
    <property type="match status" value="1"/>
</dbReference>
<dbReference type="PRINTS" id="PR00080">
    <property type="entry name" value="SDRFAMILY"/>
</dbReference>
<dbReference type="InterPro" id="IPR002347">
    <property type="entry name" value="SDR_fam"/>
</dbReference>
<dbReference type="SUPFAM" id="SSF51735">
    <property type="entry name" value="NAD(P)-binding Rossmann-fold domains"/>
    <property type="match status" value="1"/>
</dbReference>
<dbReference type="GO" id="GO:0008206">
    <property type="term" value="P:bile acid metabolic process"/>
    <property type="evidence" value="ECO:0007669"/>
    <property type="project" value="UniProtKB-ARBA"/>
</dbReference>
<sequence>MKLQGKTILLTGAAGGVGRATAMLLAGKGANLVLADIRSEPLREMAAQIGDRALPIAADVSCAQDVRNMVDAAMAQFGRVDVLVNNAGGSANLLGKISTFLDSEESTWDFVFALNLKGTFLCTHAVLEQMVRRRAGKIINIASIAGVCGLEERVDYSAAKAGVIGMTRALAMEVGEYNIQVNCISPGLILHSGICKTEGTYLRRSGDAAEVASLIAFLASEEADYITGQNYVIDGGRCLGPKQK</sequence>
<dbReference type="PRINTS" id="PR00081">
    <property type="entry name" value="GDHRDH"/>
</dbReference>
<proteinExistence type="inferred from homology"/>
<organism evidence="3 4">
    <name type="scientific">Candidatus Alectryocaccomicrobium excrementavium</name>
    <dbReference type="NCBI Taxonomy" id="2840668"/>
    <lineage>
        <taxon>Bacteria</taxon>
        <taxon>Bacillati</taxon>
        <taxon>Bacillota</taxon>
        <taxon>Clostridia</taxon>
        <taxon>Candidatus Alectryocaccomicrobium</taxon>
    </lineage>
</organism>
<dbReference type="FunFam" id="3.40.50.720:FF:000084">
    <property type="entry name" value="Short-chain dehydrogenase reductase"/>
    <property type="match status" value="1"/>
</dbReference>
<dbReference type="InterPro" id="IPR020904">
    <property type="entry name" value="Sc_DH/Rdtase_CS"/>
</dbReference>
<comment type="similarity">
    <text evidence="1">Belongs to the short-chain dehydrogenases/reductases (SDR) family.</text>
</comment>
<dbReference type="AlphaFoldDB" id="A0A9D1FZD7"/>
<dbReference type="GO" id="GO:0016616">
    <property type="term" value="F:oxidoreductase activity, acting on the CH-OH group of donors, NAD or NADP as acceptor"/>
    <property type="evidence" value="ECO:0007669"/>
    <property type="project" value="TreeGrafter"/>
</dbReference>
<comment type="caution">
    <text evidence="3">The sequence shown here is derived from an EMBL/GenBank/DDBJ whole genome shotgun (WGS) entry which is preliminary data.</text>
</comment>
<keyword evidence="2" id="KW-0560">Oxidoreductase</keyword>
<evidence type="ECO:0000313" key="3">
    <source>
        <dbReference type="EMBL" id="HIS91943.1"/>
    </source>
</evidence>
<evidence type="ECO:0000256" key="2">
    <source>
        <dbReference type="ARBA" id="ARBA00023002"/>
    </source>
</evidence>
<reference evidence="3" key="2">
    <citation type="journal article" date="2021" name="PeerJ">
        <title>Extensive microbial diversity within the chicken gut microbiome revealed by metagenomics and culture.</title>
        <authorList>
            <person name="Gilroy R."/>
            <person name="Ravi A."/>
            <person name="Getino M."/>
            <person name="Pursley I."/>
            <person name="Horton D.L."/>
            <person name="Alikhan N.F."/>
            <person name="Baker D."/>
            <person name="Gharbi K."/>
            <person name="Hall N."/>
            <person name="Watson M."/>
            <person name="Adriaenssens E.M."/>
            <person name="Foster-Nyarko E."/>
            <person name="Jarju S."/>
            <person name="Secka A."/>
            <person name="Antonio M."/>
            <person name="Oren A."/>
            <person name="Chaudhuri R.R."/>
            <person name="La Ragione R."/>
            <person name="Hildebrand F."/>
            <person name="Pallen M.J."/>
        </authorList>
    </citation>
    <scope>NUCLEOTIDE SEQUENCE</scope>
    <source>
        <strain evidence="3">13766</strain>
    </source>
</reference>
<protein>
    <submittedName>
        <fullName evidence="3">SDR family oxidoreductase</fullName>
    </submittedName>
</protein>
<accession>A0A9D1FZD7</accession>
<dbReference type="InterPro" id="IPR036291">
    <property type="entry name" value="NAD(P)-bd_dom_sf"/>
</dbReference>
<evidence type="ECO:0000256" key="1">
    <source>
        <dbReference type="ARBA" id="ARBA00006484"/>
    </source>
</evidence>
<reference evidence="3" key="1">
    <citation type="submission" date="2020-10" db="EMBL/GenBank/DDBJ databases">
        <authorList>
            <person name="Gilroy R."/>
        </authorList>
    </citation>
    <scope>NUCLEOTIDE SEQUENCE</scope>
    <source>
        <strain evidence="3">13766</strain>
    </source>
</reference>
<name>A0A9D1FZD7_9FIRM</name>
<gene>
    <name evidence="3" type="ORF">IAA84_02890</name>
</gene>
<dbReference type="EMBL" id="DVJN01000058">
    <property type="protein sequence ID" value="HIS91943.1"/>
    <property type="molecule type" value="Genomic_DNA"/>
</dbReference>
<dbReference type="Gene3D" id="3.40.50.720">
    <property type="entry name" value="NAD(P)-binding Rossmann-like Domain"/>
    <property type="match status" value="1"/>
</dbReference>
<dbReference type="PANTHER" id="PTHR42760:SF133">
    <property type="entry name" value="3-OXOACYL-[ACYL-CARRIER-PROTEIN] REDUCTASE"/>
    <property type="match status" value="1"/>
</dbReference>
<dbReference type="Pfam" id="PF13561">
    <property type="entry name" value="adh_short_C2"/>
    <property type="match status" value="1"/>
</dbReference>
<evidence type="ECO:0000313" key="4">
    <source>
        <dbReference type="Proteomes" id="UP000824140"/>
    </source>
</evidence>